<feature type="transmembrane region" description="Helical" evidence="1">
    <location>
        <begin position="7"/>
        <end position="24"/>
    </location>
</feature>
<dbReference type="EMBL" id="CP063231">
    <property type="protein sequence ID" value="URL57880.1"/>
    <property type="molecule type" value="Genomic_DNA"/>
</dbReference>
<evidence type="ECO:0000313" key="3">
    <source>
        <dbReference type="Proteomes" id="UP001056681"/>
    </source>
</evidence>
<reference evidence="2" key="1">
    <citation type="submission" date="2020-10" db="EMBL/GenBank/DDBJ databases">
        <title>Whole-genome sequence of Luteibacter sp. EIF3.</title>
        <authorList>
            <person name="Friedrich I."/>
            <person name="Hertel R."/>
            <person name="Daniel R."/>
        </authorList>
    </citation>
    <scope>NUCLEOTIDE SEQUENCE</scope>
    <source>
        <strain evidence="2">EIF3</strain>
    </source>
</reference>
<dbReference type="PROSITE" id="PS51257">
    <property type="entry name" value="PROKAR_LIPOPROTEIN"/>
    <property type="match status" value="1"/>
</dbReference>
<keyword evidence="3" id="KW-1185">Reference proteome</keyword>
<gene>
    <name evidence="2" type="ORF">IM816_14870</name>
</gene>
<keyword evidence="1" id="KW-1133">Transmembrane helix</keyword>
<feature type="transmembrane region" description="Helical" evidence="1">
    <location>
        <begin position="44"/>
        <end position="66"/>
    </location>
</feature>
<name>A0ABY4T197_9GAMM</name>
<organism evidence="2 3">
    <name type="scientific">Luteibacter flocculans</name>
    <dbReference type="NCBI Taxonomy" id="2780091"/>
    <lineage>
        <taxon>Bacteria</taxon>
        <taxon>Pseudomonadati</taxon>
        <taxon>Pseudomonadota</taxon>
        <taxon>Gammaproteobacteria</taxon>
        <taxon>Lysobacterales</taxon>
        <taxon>Rhodanobacteraceae</taxon>
        <taxon>Luteibacter</taxon>
    </lineage>
</organism>
<dbReference type="Proteomes" id="UP001056681">
    <property type="component" value="Chromosome"/>
</dbReference>
<accession>A0ABY4T197</accession>
<proteinExistence type="predicted"/>
<keyword evidence="1" id="KW-0812">Transmembrane</keyword>
<sequence length="72" mass="7980">MKIFATIVALAGFLFGCYNMYWGIQSGMLFSSSDKILFELMHTRAALLFLGGFAVAQLGFLTFLVAGRNFRS</sequence>
<protein>
    <submittedName>
        <fullName evidence="2">Uncharacterized protein</fullName>
    </submittedName>
</protein>
<keyword evidence="1" id="KW-0472">Membrane</keyword>
<evidence type="ECO:0000313" key="2">
    <source>
        <dbReference type="EMBL" id="URL57880.1"/>
    </source>
</evidence>
<evidence type="ECO:0000256" key="1">
    <source>
        <dbReference type="SAM" id="Phobius"/>
    </source>
</evidence>
<dbReference type="RefSeq" id="WP_250338679.1">
    <property type="nucleotide sequence ID" value="NZ_CP063231.1"/>
</dbReference>